<comment type="catalytic activity">
    <reaction evidence="8">
        <text>L-tyrosyl-[protein] + ATP = O-phospho-L-tyrosyl-[protein] + ADP + H(+)</text>
        <dbReference type="Rhea" id="RHEA:10596"/>
        <dbReference type="Rhea" id="RHEA-COMP:10136"/>
        <dbReference type="Rhea" id="RHEA-COMP:20101"/>
        <dbReference type="ChEBI" id="CHEBI:15378"/>
        <dbReference type="ChEBI" id="CHEBI:30616"/>
        <dbReference type="ChEBI" id="CHEBI:46858"/>
        <dbReference type="ChEBI" id="CHEBI:61978"/>
        <dbReference type="ChEBI" id="CHEBI:456216"/>
        <dbReference type="EC" id="2.7.10.2"/>
    </reaction>
</comment>
<dbReference type="InterPro" id="IPR033756">
    <property type="entry name" value="YlxH/NBP35"/>
</dbReference>
<dbReference type="GO" id="GO:0042802">
    <property type="term" value="F:identical protein binding"/>
    <property type="evidence" value="ECO:0007669"/>
    <property type="project" value="UniProtKB-ARBA"/>
</dbReference>
<dbReference type="InterPro" id="IPR027417">
    <property type="entry name" value="P-loop_NTPase"/>
</dbReference>
<dbReference type="RefSeq" id="WP_014829128.1">
    <property type="nucleotide sequence ID" value="NC_018068.1"/>
</dbReference>
<evidence type="ECO:0000256" key="7">
    <source>
        <dbReference type="ARBA" id="ARBA00023137"/>
    </source>
</evidence>
<dbReference type="Proteomes" id="UP000002892">
    <property type="component" value="Chromosome"/>
</dbReference>
<dbReference type="KEGG" id="dai:Desaci_4291"/>
<dbReference type="GO" id="GO:0005524">
    <property type="term" value="F:ATP binding"/>
    <property type="evidence" value="ECO:0007669"/>
    <property type="project" value="UniProtKB-KW"/>
</dbReference>
<keyword evidence="7" id="KW-0829">Tyrosine-protein kinase</keyword>
<evidence type="ECO:0000256" key="5">
    <source>
        <dbReference type="ARBA" id="ARBA00022777"/>
    </source>
</evidence>
<evidence type="ECO:0000313" key="10">
    <source>
        <dbReference type="Proteomes" id="UP000002892"/>
    </source>
</evidence>
<reference evidence="9 10" key="1">
    <citation type="journal article" date="2012" name="J. Bacteriol.">
        <title>Complete genome sequences of Desulfosporosinus orientis DSM765T, Desulfosporosinus youngiae DSM17734T, Desulfosporosinus meridiei DSM13257T, and Desulfosporosinus acidiphilus DSM22704T.</title>
        <authorList>
            <person name="Pester M."/>
            <person name="Brambilla E."/>
            <person name="Alazard D."/>
            <person name="Rattei T."/>
            <person name="Weinmaier T."/>
            <person name="Han J."/>
            <person name="Lucas S."/>
            <person name="Lapidus A."/>
            <person name="Cheng J.F."/>
            <person name="Goodwin L."/>
            <person name="Pitluck S."/>
            <person name="Peters L."/>
            <person name="Ovchinnikova G."/>
            <person name="Teshima H."/>
            <person name="Detter J.C."/>
            <person name="Han C.S."/>
            <person name="Tapia R."/>
            <person name="Land M.L."/>
            <person name="Hauser L."/>
            <person name="Kyrpides N.C."/>
            <person name="Ivanova N.N."/>
            <person name="Pagani I."/>
            <person name="Huntmann M."/>
            <person name="Wei C.L."/>
            <person name="Davenport K.W."/>
            <person name="Daligault H."/>
            <person name="Chain P.S."/>
            <person name="Chen A."/>
            <person name="Mavromatis K."/>
            <person name="Markowitz V."/>
            <person name="Szeto E."/>
            <person name="Mikhailova N."/>
            <person name="Pati A."/>
            <person name="Wagner M."/>
            <person name="Woyke T."/>
            <person name="Ollivier B."/>
            <person name="Klenk H.P."/>
            <person name="Spring S."/>
            <person name="Loy A."/>
        </authorList>
    </citation>
    <scope>NUCLEOTIDE SEQUENCE [LARGE SCALE GENOMIC DNA]</scope>
    <source>
        <strain evidence="10">DSM 22704 / JCM 16185 / SJ4</strain>
    </source>
</reference>
<dbReference type="Gene3D" id="3.40.50.300">
    <property type="entry name" value="P-loop containing nucleotide triphosphate hydrolases"/>
    <property type="match status" value="1"/>
</dbReference>
<dbReference type="PANTHER" id="PTHR32309:SF13">
    <property type="entry name" value="FERRIC ENTEROBACTIN TRANSPORT PROTEIN FEPE"/>
    <property type="match status" value="1"/>
</dbReference>
<proteinExistence type="inferred from homology"/>
<sequence>MKHSLITLEQSKSPVSEAFRTLRTNVQFTSVDSQTKKIMVTSAGPQEGKSSTVANLAVSIAQTGKTVLVVDADLRNPTQHKLFGLPNVEGLSVALVQDQDYINYARETSVSGLRVITGGPIPPNPAELVGSKRMKRLIEEASEQFDMVLIDTPPVVAVTDASILAQEVDGVILILASGEVNKDYAQRAKEQLDKVGAKILGAVLNKADLKTSEYYYYYYYHGSEDPNESKRKHKRQRAH</sequence>
<dbReference type="CDD" id="cd05387">
    <property type="entry name" value="BY-kinase"/>
    <property type="match status" value="1"/>
</dbReference>
<dbReference type="eggNOG" id="COG0489">
    <property type="taxonomic scope" value="Bacteria"/>
</dbReference>
<dbReference type="GO" id="GO:0004715">
    <property type="term" value="F:non-membrane spanning protein tyrosine kinase activity"/>
    <property type="evidence" value="ECO:0007669"/>
    <property type="project" value="UniProtKB-EC"/>
</dbReference>
<protein>
    <recommendedName>
        <fullName evidence="2">non-specific protein-tyrosine kinase</fullName>
        <ecNumber evidence="2">2.7.10.2</ecNumber>
    </recommendedName>
</protein>
<dbReference type="HOGENOM" id="CLU_052027_2_1_9"/>
<dbReference type="GO" id="GO:0005886">
    <property type="term" value="C:plasma membrane"/>
    <property type="evidence" value="ECO:0007669"/>
    <property type="project" value="UniProtKB-ARBA"/>
</dbReference>
<dbReference type="STRING" id="646529.Desaci_4291"/>
<accession>I4DBG8</accession>
<dbReference type="NCBIfam" id="TIGR01007">
    <property type="entry name" value="eps_fam"/>
    <property type="match status" value="1"/>
</dbReference>
<keyword evidence="3" id="KW-0808">Transferase</keyword>
<dbReference type="SUPFAM" id="SSF52540">
    <property type="entry name" value="P-loop containing nucleoside triphosphate hydrolases"/>
    <property type="match status" value="1"/>
</dbReference>
<dbReference type="PANTHER" id="PTHR32309">
    <property type="entry name" value="TYROSINE-PROTEIN KINASE"/>
    <property type="match status" value="1"/>
</dbReference>
<evidence type="ECO:0000256" key="3">
    <source>
        <dbReference type="ARBA" id="ARBA00022679"/>
    </source>
</evidence>
<gene>
    <name evidence="9" type="ordered locus">Desaci_4291</name>
</gene>
<dbReference type="EMBL" id="CP003639">
    <property type="protein sequence ID" value="AFM43142.1"/>
    <property type="molecule type" value="Genomic_DNA"/>
</dbReference>
<evidence type="ECO:0000256" key="8">
    <source>
        <dbReference type="ARBA" id="ARBA00051245"/>
    </source>
</evidence>
<evidence type="ECO:0000313" key="9">
    <source>
        <dbReference type="EMBL" id="AFM43142.1"/>
    </source>
</evidence>
<dbReference type="InterPro" id="IPR005702">
    <property type="entry name" value="Wzc-like_C"/>
</dbReference>
<evidence type="ECO:0000256" key="4">
    <source>
        <dbReference type="ARBA" id="ARBA00022741"/>
    </source>
</evidence>
<keyword evidence="4" id="KW-0547">Nucleotide-binding</keyword>
<keyword evidence="10" id="KW-1185">Reference proteome</keyword>
<keyword evidence="6" id="KW-0067">ATP-binding</keyword>
<comment type="similarity">
    <text evidence="1">Belongs to the CpsD/CapB family.</text>
</comment>
<evidence type="ECO:0000256" key="2">
    <source>
        <dbReference type="ARBA" id="ARBA00011903"/>
    </source>
</evidence>
<name>I4DBG8_DESAJ</name>
<dbReference type="InterPro" id="IPR050445">
    <property type="entry name" value="Bact_polysacc_biosynth/exp"/>
</dbReference>
<dbReference type="FunFam" id="3.40.50.300:FF:000527">
    <property type="entry name" value="Tyrosine-protein kinase etk"/>
    <property type="match status" value="1"/>
</dbReference>
<evidence type="ECO:0000256" key="6">
    <source>
        <dbReference type="ARBA" id="ARBA00022840"/>
    </source>
</evidence>
<evidence type="ECO:0000256" key="1">
    <source>
        <dbReference type="ARBA" id="ARBA00007316"/>
    </source>
</evidence>
<keyword evidence="5" id="KW-0418">Kinase</keyword>
<dbReference type="AlphaFoldDB" id="I4DBG8"/>
<dbReference type="Pfam" id="PF10609">
    <property type="entry name" value="ParA"/>
    <property type="match status" value="1"/>
</dbReference>
<dbReference type="EC" id="2.7.10.2" evidence="2"/>
<dbReference type="OrthoDB" id="9794577at2"/>
<organism evidence="9 10">
    <name type="scientific">Desulfosporosinus acidiphilus (strain DSM 22704 / JCM 16185 / SJ4)</name>
    <dbReference type="NCBI Taxonomy" id="646529"/>
    <lineage>
        <taxon>Bacteria</taxon>
        <taxon>Bacillati</taxon>
        <taxon>Bacillota</taxon>
        <taxon>Clostridia</taxon>
        <taxon>Eubacteriales</taxon>
        <taxon>Desulfitobacteriaceae</taxon>
        <taxon>Desulfosporosinus</taxon>
    </lineage>
</organism>